<gene>
    <name evidence="2" type="ORF">V8G56_01720</name>
</gene>
<evidence type="ECO:0000313" key="2">
    <source>
        <dbReference type="EMBL" id="MFH6767439.1"/>
    </source>
</evidence>
<evidence type="ECO:0000256" key="1">
    <source>
        <dbReference type="SAM" id="SignalP"/>
    </source>
</evidence>
<reference evidence="2 3" key="1">
    <citation type="submission" date="2024-02" db="EMBL/GenBank/DDBJ databases">
        <title>A Gaetbulibacter species isolated from tidal flats and genomic insights of their niches.</title>
        <authorList>
            <person name="Ye Y."/>
        </authorList>
    </citation>
    <scope>NUCLEOTIDE SEQUENCE [LARGE SCALE GENOMIC DNA]</scope>
    <source>
        <strain evidence="2 3">KEM-8</strain>
    </source>
</reference>
<accession>A0ABW7MKU4</accession>
<evidence type="ECO:0000313" key="3">
    <source>
        <dbReference type="Proteomes" id="UP001610104"/>
    </source>
</evidence>
<evidence type="ECO:0008006" key="4">
    <source>
        <dbReference type="Google" id="ProtNLM"/>
    </source>
</evidence>
<proteinExistence type="predicted"/>
<feature type="signal peptide" evidence="1">
    <location>
        <begin position="1"/>
        <end position="25"/>
    </location>
</feature>
<feature type="chain" id="PRO_5046795174" description="Secreted protein (Por secretion system target)" evidence="1">
    <location>
        <begin position="26"/>
        <end position="198"/>
    </location>
</feature>
<sequence>MKNRKTTLRKIILTGAMFIALISNATNGLNIDPKNDSKKTTFTLNNVKQGNQLIIKDLNGIILYKEQIKNSGNYSKGFDLTSLPDGSYVFELEKDFEIKSFPFTVSSNTVEFSENETTIHKPFVTFKNNYIYVSKLALNNEPLDVKIYYQDGEGLIYSENIKDTKVIEKVYKLALKATGDYKIVLSSNGREYYEYITF</sequence>
<comment type="caution">
    <text evidence="2">The sequence shown here is derived from an EMBL/GenBank/DDBJ whole genome shotgun (WGS) entry which is preliminary data.</text>
</comment>
<keyword evidence="3" id="KW-1185">Reference proteome</keyword>
<dbReference type="EMBL" id="JBAWKC010000001">
    <property type="protein sequence ID" value="MFH6767439.1"/>
    <property type="molecule type" value="Genomic_DNA"/>
</dbReference>
<keyword evidence="1" id="KW-0732">Signal</keyword>
<name>A0ABW7MKU4_9FLAO</name>
<organism evidence="2 3">
    <name type="scientific">Gaetbulibacter aquiaggeris</name>
    <dbReference type="NCBI Taxonomy" id="1735373"/>
    <lineage>
        <taxon>Bacteria</taxon>
        <taxon>Pseudomonadati</taxon>
        <taxon>Bacteroidota</taxon>
        <taxon>Flavobacteriia</taxon>
        <taxon>Flavobacteriales</taxon>
        <taxon>Flavobacteriaceae</taxon>
        <taxon>Gaetbulibacter</taxon>
    </lineage>
</organism>
<dbReference type="RefSeq" id="WP_395436738.1">
    <property type="nucleotide sequence ID" value="NZ_JBAWKC010000001.1"/>
</dbReference>
<dbReference type="Proteomes" id="UP001610104">
    <property type="component" value="Unassembled WGS sequence"/>
</dbReference>
<protein>
    <recommendedName>
        <fullName evidence="4">Secreted protein (Por secretion system target)</fullName>
    </recommendedName>
</protein>